<keyword evidence="8" id="KW-0449">Lipoprotein</keyword>
<keyword evidence="7" id="KW-0325">Glycoprotein</keyword>
<keyword evidence="9" id="KW-1133">Transmembrane helix</keyword>
<keyword evidence="5" id="KW-0732">Signal</keyword>
<organism evidence="11 12">
    <name type="scientific">Trapa incisa</name>
    <dbReference type="NCBI Taxonomy" id="236973"/>
    <lineage>
        <taxon>Eukaryota</taxon>
        <taxon>Viridiplantae</taxon>
        <taxon>Streptophyta</taxon>
        <taxon>Embryophyta</taxon>
        <taxon>Tracheophyta</taxon>
        <taxon>Spermatophyta</taxon>
        <taxon>Magnoliopsida</taxon>
        <taxon>eudicotyledons</taxon>
        <taxon>Gunneridae</taxon>
        <taxon>Pentapetalae</taxon>
        <taxon>rosids</taxon>
        <taxon>malvids</taxon>
        <taxon>Myrtales</taxon>
        <taxon>Lythraceae</taxon>
        <taxon>Trapa</taxon>
    </lineage>
</organism>
<dbReference type="InterPro" id="IPR056900">
    <property type="entry name" value="COB_C"/>
</dbReference>
<dbReference type="GO" id="GO:0005886">
    <property type="term" value="C:plasma membrane"/>
    <property type="evidence" value="ECO:0007669"/>
    <property type="project" value="UniProtKB-SubCell"/>
</dbReference>
<evidence type="ECO:0000313" key="11">
    <source>
        <dbReference type="EMBL" id="KAK4766006.1"/>
    </source>
</evidence>
<keyword evidence="12" id="KW-1185">Reference proteome</keyword>
<comment type="subcellular location">
    <subcellularLocation>
        <location evidence="1">Cell membrane</location>
        <topology evidence="1">Lipid-anchor</topology>
        <topology evidence="1">GPI-anchor</topology>
    </subcellularLocation>
</comment>
<dbReference type="EMBL" id="JAXIOK010000007">
    <property type="protein sequence ID" value="KAK4766006.1"/>
    <property type="molecule type" value="Genomic_DNA"/>
</dbReference>
<evidence type="ECO:0000256" key="1">
    <source>
        <dbReference type="ARBA" id="ARBA00004609"/>
    </source>
</evidence>
<dbReference type="PANTHER" id="PTHR31052:SF24">
    <property type="entry name" value="COBRA-LIKE PROTEIN 7"/>
    <property type="match status" value="1"/>
</dbReference>
<evidence type="ECO:0000313" key="12">
    <source>
        <dbReference type="Proteomes" id="UP001345219"/>
    </source>
</evidence>
<proteinExistence type="inferred from homology"/>
<keyword evidence="9" id="KW-0812">Transmembrane</keyword>
<dbReference type="GO" id="GO:0010215">
    <property type="term" value="P:cellulose microfibril organization"/>
    <property type="evidence" value="ECO:0007669"/>
    <property type="project" value="InterPro"/>
</dbReference>
<name>A0AAN7QF67_9MYRT</name>
<reference evidence="11 12" key="1">
    <citation type="journal article" date="2023" name="Hortic Res">
        <title>Pangenome of water caltrop reveals structural variations and asymmetric subgenome divergence after allopolyploidization.</title>
        <authorList>
            <person name="Zhang X."/>
            <person name="Chen Y."/>
            <person name="Wang L."/>
            <person name="Yuan Y."/>
            <person name="Fang M."/>
            <person name="Shi L."/>
            <person name="Lu R."/>
            <person name="Comes H.P."/>
            <person name="Ma Y."/>
            <person name="Chen Y."/>
            <person name="Huang G."/>
            <person name="Zhou Y."/>
            <person name="Zheng Z."/>
            <person name="Qiu Y."/>
        </authorList>
    </citation>
    <scope>NUCLEOTIDE SEQUENCE [LARGE SCALE GENOMIC DNA]</scope>
    <source>
        <tissue evidence="11">Roots</tissue>
    </source>
</reference>
<dbReference type="Proteomes" id="UP001345219">
    <property type="component" value="Chromosome 7"/>
</dbReference>
<evidence type="ECO:0000259" key="10">
    <source>
        <dbReference type="Pfam" id="PF25079"/>
    </source>
</evidence>
<comment type="similarity">
    <text evidence="2">Belongs to the COBRA family.</text>
</comment>
<evidence type="ECO:0000256" key="6">
    <source>
        <dbReference type="ARBA" id="ARBA00023136"/>
    </source>
</evidence>
<dbReference type="GO" id="GO:0098552">
    <property type="term" value="C:side of membrane"/>
    <property type="evidence" value="ECO:0007669"/>
    <property type="project" value="UniProtKB-KW"/>
</dbReference>
<feature type="domain" description="COBRA C-terminal" evidence="10">
    <location>
        <begin position="413"/>
        <end position="625"/>
    </location>
</feature>
<dbReference type="Pfam" id="PF25079">
    <property type="entry name" value="COB_C"/>
    <property type="match status" value="1"/>
</dbReference>
<feature type="transmembrane region" description="Helical" evidence="9">
    <location>
        <begin position="12"/>
        <end position="31"/>
    </location>
</feature>
<accession>A0AAN7QF67</accession>
<evidence type="ECO:0000256" key="5">
    <source>
        <dbReference type="ARBA" id="ARBA00022729"/>
    </source>
</evidence>
<dbReference type="InterPro" id="IPR006918">
    <property type="entry name" value="COBRA_pln"/>
</dbReference>
<evidence type="ECO:0000256" key="3">
    <source>
        <dbReference type="ARBA" id="ARBA00022475"/>
    </source>
</evidence>
<dbReference type="Pfam" id="PF04833">
    <property type="entry name" value="COBRA"/>
    <property type="match status" value="1"/>
</dbReference>
<evidence type="ECO:0000256" key="4">
    <source>
        <dbReference type="ARBA" id="ARBA00022622"/>
    </source>
</evidence>
<evidence type="ECO:0000256" key="7">
    <source>
        <dbReference type="ARBA" id="ARBA00023180"/>
    </source>
</evidence>
<dbReference type="PANTHER" id="PTHR31052">
    <property type="entry name" value="COBRA-LIKE PROTEIN 7"/>
    <property type="match status" value="1"/>
</dbReference>
<sequence>MENNFSPYSYSNSYSFFIFIFVVFALIGISASQSTTVCNGILVTYTYIRGRQLPPNDTSNQPYRFESNLTVLNNGLEELKSWKVFIGFQHDELLVSLSNAVLDDGSTLPAKVGNGTTVAGFPDGDLETAVETAGDIDQMRAVVNLVGTLFKAPNISLPANISLVNPGYSCPSRYTLLPDNRTMEICCIRNTSSASDSTPTGDGFLPRQEGDLTIMYDVTATYDSNYRARVTISNHSPLGRLENWKLSWKWTRDEFIYSMRGAYPYLADTTNCIFGKQGRFYKDLDLSKALSCERTPTIVDLPTDKVNDTNLGLVPYCCRNGTILPPTMDPGKSVSAFEMEVFKMPPDLNRSTIVPPTEWTINGTMGSHYQCRGPVSVSPSRFPNRFGLPTQDSAISSWQLVCNITKASTEPRKCCVSFSAFYNDSVVPCNTCACGCSNAASGSSCSATAQAFLLKPSTILLPSENRTQEAVAWARLNRRPVPDPLPCWDHCGVSINWHLLSDYRDGWTVRVTVFNWGDAAFVDWFAAVRLVWAGLGFERAYSFNGSLLSSENNTIFLQGLPGQNYLLGEIDGKNPRKDPRVPGTQQSVILFTKKRTTGINVPAGDGFPVKVLFNGEECAIPTIIPTNAGHKMKSASGFDILLSLAFIIFLMYE</sequence>
<evidence type="ECO:0000256" key="9">
    <source>
        <dbReference type="SAM" id="Phobius"/>
    </source>
</evidence>
<gene>
    <name evidence="11" type="ORF">SAY87_007648</name>
</gene>
<evidence type="ECO:0000256" key="8">
    <source>
        <dbReference type="ARBA" id="ARBA00023288"/>
    </source>
</evidence>
<evidence type="ECO:0000256" key="2">
    <source>
        <dbReference type="ARBA" id="ARBA00005507"/>
    </source>
</evidence>
<protein>
    <recommendedName>
        <fullName evidence="10">COBRA C-terminal domain-containing protein</fullName>
    </recommendedName>
</protein>
<comment type="caution">
    <text evidence="11">The sequence shown here is derived from an EMBL/GenBank/DDBJ whole genome shotgun (WGS) entry which is preliminary data.</text>
</comment>
<keyword evidence="3" id="KW-1003">Cell membrane</keyword>
<keyword evidence="6 9" id="KW-0472">Membrane</keyword>
<dbReference type="AlphaFoldDB" id="A0AAN7QF67"/>
<keyword evidence="4" id="KW-0336">GPI-anchor</keyword>